<dbReference type="Pfam" id="PF02298">
    <property type="entry name" value="Cu_bind_like"/>
    <property type="match status" value="1"/>
</dbReference>
<evidence type="ECO:0000313" key="13">
    <source>
        <dbReference type="Proteomes" id="UP000729402"/>
    </source>
</evidence>
<organism evidence="12 13">
    <name type="scientific">Zizania palustris</name>
    <name type="common">Northern wild rice</name>
    <dbReference type="NCBI Taxonomy" id="103762"/>
    <lineage>
        <taxon>Eukaryota</taxon>
        <taxon>Viridiplantae</taxon>
        <taxon>Streptophyta</taxon>
        <taxon>Embryophyta</taxon>
        <taxon>Tracheophyta</taxon>
        <taxon>Spermatophyta</taxon>
        <taxon>Magnoliopsida</taxon>
        <taxon>Liliopsida</taxon>
        <taxon>Poales</taxon>
        <taxon>Poaceae</taxon>
        <taxon>BOP clade</taxon>
        <taxon>Oryzoideae</taxon>
        <taxon>Oryzeae</taxon>
        <taxon>Zizaniinae</taxon>
        <taxon>Zizania</taxon>
    </lineage>
</organism>
<dbReference type="InterPro" id="IPR041846">
    <property type="entry name" value="ENL_dom"/>
</dbReference>
<dbReference type="InterPro" id="IPR039391">
    <property type="entry name" value="Phytocyanin-like"/>
</dbReference>
<evidence type="ECO:0000256" key="5">
    <source>
        <dbReference type="ARBA" id="ARBA00023157"/>
    </source>
</evidence>
<dbReference type="PANTHER" id="PTHR33021">
    <property type="entry name" value="BLUE COPPER PROTEIN"/>
    <property type="match status" value="1"/>
</dbReference>
<evidence type="ECO:0000256" key="1">
    <source>
        <dbReference type="ARBA" id="ARBA00004589"/>
    </source>
</evidence>
<protein>
    <recommendedName>
        <fullName evidence="11">Phytocyanin domain-containing protein</fullName>
    </recommendedName>
</protein>
<evidence type="ECO:0000256" key="6">
    <source>
        <dbReference type="ARBA" id="ARBA00023180"/>
    </source>
</evidence>
<comment type="caution">
    <text evidence="12">The sequence shown here is derived from an EMBL/GenBank/DDBJ whole genome shotgun (WGS) entry which is preliminary data.</text>
</comment>
<accession>A0A8J5W2F2</accession>
<keyword evidence="6" id="KW-0325">Glycoprotein</keyword>
<feature type="domain" description="Phytocyanin" evidence="11">
    <location>
        <begin position="27"/>
        <end position="131"/>
    </location>
</feature>
<dbReference type="GO" id="GO:0005886">
    <property type="term" value="C:plasma membrane"/>
    <property type="evidence" value="ECO:0007669"/>
    <property type="project" value="TreeGrafter"/>
</dbReference>
<dbReference type="EMBL" id="JAAALK010000283">
    <property type="protein sequence ID" value="KAG8073143.1"/>
    <property type="molecule type" value="Genomic_DNA"/>
</dbReference>
<dbReference type="GO" id="GO:0012505">
    <property type="term" value="C:endomembrane system"/>
    <property type="evidence" value="ECO:0007669"/>
    <property type="project" value="UniProtKB-SubCell"/>
</dbReference>
<dbReference type="InterPro" id="IPR003245">
    <property type="entry name" value="Phytocyanin_dom"/>
</dbReference>
<keyword evidence="5" id="KW-1015">Disulfide bond</keyword>
<reference evidence="12" key="2">
    <citation type="submission" date="2021-02" db="EMBL/GenBank/DDBJ databases">
        <authorList>
            <person name="Kimball J.A."/>
            <person name="Haas M.W."/>
            <person name="Macchietto M."/>
            <person name="Kono T."/>
            <person name="Duquette J."/>
            <person name="Shao M."/>
        </authorList>
    </citation>
    <scope>NUCLEOTIDE SEQUENCE</scope>
    <source>
        <tissue evidence="12">Fresh leaf tissue</tissue>
    </source>
</reference>
<keyword evidence="13" id="KW-1185">Reference proteome</keyword>
<dbReference type="GO" id="GO:0098552">
    <property type="term" value="C:side of membrane"/>
    <property type="evidence" value="ECO:0007669"/>
    <property type="project" value="UniProtKB-KW"/>
</dbReference>
<evidence type="ECO:0000256" key="4">
    <source>
        <dbReference type="ARBA" id="ARBA00023136"/>
    </source>
</evidence>
<dbReference type="PANTHER" id="PTHR33021:SF44">
    <property type="entry name" value="EARLY NODULIN-LIKE PROTEIN 8"/>
    <property type="match status" value="1"/>
</dbReference>
<evidence type="ECO:0000256" key="8">
    <source>
        <dbReference type="ARBA" id="ARBA00035011"/>
    </source>
</evidence>
<feature type="signal peptide" evidence="10">
    <location>
        <begin position="1"/>
        <end position="26"/>
    </location>
</feature>
<evidence type="ECO:0000259" key="11">
    <source>
        <dbReference type="PROSITE" id="PS51485"/>
    </source>
</evidence>
<evidence type="ECO:0000256" key="10">
    <source>
        <dbReference type="SAM" id="SignalP"/>
    </source>
</evidence>
<evidence type="ECO:0000256" key="3">
    <source>
        <dbReference type="ARBA" id="ARBA00022729"/>
    </source>
</evidence>
<feature type="chain" id="PRO_5035189102" description="Phytocyanin domain-containing protein" evidence="10">
    <location>
        <begin position="27"/>
        <end position="192"/>
    </location>
</feature>
<dbReference type="CDD" id="cd11019">
    <property type="entry name" value="OsENODL1_like"/>
    <property type="match status" value="1"/>
</dbReference>
<dbReference type="Proteomes" id="UP000729402">
    <property type="component" value="Unassembled WGS sequence"/>
</dbReference>
<keyword evidence="7" id="KW-0449">Lipoprotein</keyword>
<keyword evidence="2" id="KW-0336">GPI-anchor</keyword>
<reference evidence="12" key="1">
    <citation type="journal article" date="2021" name="bioRxiv">
        <title>Whole Genome Assembly and Annotation of Northern Wild Rice, Zizania palustris L., Supports a Whole Genome Duplication in the Zizania Genus.</title>
        <authorList>
            <person name="Haas M."/>
            <person name="Kono T."/>
            <person name="Macchietto M."/>
            <person name="Millas R."/>
            <person name="McGilp L."/>
            <person name="Shao M."/>
            <person name="Duquette J."/>
            <person name="Hirsch C.N."/>
            <person name="Kimball J."/>
        </authorList>
    </citation>
    <scope>NUCLEOTIDE SEQUENCE</scope>
    <source>
        <tissue evidence="12">Fresh leaf tissue</tissue>
    </source>
</reference>
<dbReference type="OrthoDB" id="782862at2759"/>
<evidence type="ECO:0000256" key="2">
    <source>
        <dbReference type="ARBA" id="ARBA00022622"/>
    </source>
</evidence>
<dbReference type="PROSITE" id="PS51485">
    <property type="entry name" value="PHYTOCYANIN"/>
    <property type="match status" value="1"/>
</dbReference>
<comment type="subcellular location">
    <subcellularLocation>
        <location evidence="9">Endomembrane system</location>
        <topology evidence="9">Lipid-anchor</topology>
    </subcellularLocation>
    <subcellularLocation>
        <location evidence="1">Membrane</location>
        <topology evidence="1">Lipid-anchor</topology>
        <topology evidence="1">GPI-anchor</topology>
    </subcellularLocation>
</comment>
<name>A0A8J5W2F2_ZIZPA</name>
<evidence type="ECO:0000313" key="12">
    <source>
        <dbReference type="EMBL" id="KAG8073143.1"/>
    </source>
</evidence>
<dbReference type="AlphaFoldDB" id="A0A8J5W2F2"/>
<dbReference type="FunFam" id="2.60.40.420:FF:000010">
    <property type="entry name" value="Early nodulin-like protein 1"/>
    <property type="match status" value="1"/>
</dbReference>
<proteinExistence type="inferred from homology"/>
<keyword evidence="4" id="KW-0472">Membrane</keyword>
<sequence>MRGRSALASLVAAAAVLLFLIDGGAGAMYKVGDLDAWGTPPTSKPDVYSRWAKSIRFALGDSIWFLYPPSQDSVVQVTPLAFAACEVSDPVLKLNDGNSVFNLTTPGRLYYISAAPGHCQKGQRLAVDVPMANGTYLPPSANDLAALAPVSAEGPAGFQSALAPAGAHPSAAFRAAAGAGSVVAALSFAIFL</sequence>
<evidence type="ECO:0000256" key="7">
    <source>
        <dbReference type="ARBA" id="ARBA00023288"/>
    </source>
</evidence>
<dbReference type="GO" id="GO:0009055">
    <property type="term" value="F:electron transfer activity"/>
    <property type="evidence" value="ECO:0007669"/>
    <property type="project" value="InterPro"/>
</dbReference>
<gene>
    <name evidence="12" type="ORF">GUJ93_ZPchr0006g42843</name>
</gene>
<keyword evidence="3 10" id="KW-0732">Signal</keyword>
<evidence type="ECO:0000256" key="9">
    <source>
        <dbReference type="ARBA" id="ARBA00037868"/>
    </source>
</evidence>
<comment type="similarity">
    <text evidence="8">Belongs to the early nodulin-like (ENODL) family.</text>
</comment>